<feature type="chain" id="PRO_5040285293" evidence="5">
    <location>
        <begin position="26"/>
        <end position="535"/>
    </location>
</feature>
<dbReference type="AlphaFoldDB" id="A0A9Q0S1X3"/>
<dbReference type="PANTHER" id="PTHR48043">
    <property type="entry name" value="EG:EG0003.4 PROTEIN-RELATED"/>
    <property type="match status" value="1"/>
</dbReference>
<organism evidence="6 7">
    <name type="scientific">Pseudolycoriella hygida</name>
    <dbReference type="NCBI Taxonomy" id="35572"/>
    <lineage>
        <taxon>Eukaryota</taxon>
        <taxon>Metazoa</taxon>
        <taxon>Ecdysozoa</taxon>
        <taxon>Arthropoda</taxon>
        <taxon>Hexapoda</taxon>
        <taxon>Insecta</taxon>
        <taxon>Pterygota</taxon>
        <taxon>Neoptera</taxon>
        <taxon>Endopterygota</taxon>
        <taxon>Diptera</taxon>
        <taxon>Nematocera</taxon>
        <taxon>Sciaroidea</taxon>
        <taxon>Sciaridae</taxon>
        <taxon>Pseudolycoriella</taxon>
    </lineage>
</organism>
<gene>
    <name evidence="6" type="primary">UTG2_19</name>
    <name evidence="6" type="ORF">Bhyg_13073</name>
</gene>
<dbReference type="Gene3D" id="3.40.50.2000">
    <property type="entry name" value="Glycogen Phosphorylase B"/>
    <property type="match status" value="1"/>
</dbReference>
<dbReference type="InterPro" id="IPR002213">
    <property type="entry name" value="UDP_glucos_trans"/>
</dbReference>
<dbReference type="PANTHER" id="PTHR48043:SF159">
    <property type="entry name" value="EG:EG0003.4 PROTEIN-RELATED"/>
    <property type="match status" value="1"/>
</dbReference>
<comment type="caution">
    <text evidence="6">The sequence shown here is derived from an EMBL/GenBank/DDBJ whole genome shotgun (WGS) entry which is preliminary data.</text>
</comment>
<evidence type="ECO:0000313" key="6">
    <source>
        <dbReference type="EMBL" id="KAJ6640323.1"/>
    </source>
</evidence>
<dbReference type="CDD" id="cd03784">
    <property type="entry name" value="GT1_Gtf-like"/>
    <property type="match status" value="1"/>
</dbReference>
<keyword evidence="7" id="KW-1185">Reference proteome</keyword>
<name>A0A9Q0S1X3_9DIPT</name>
<proteinExistence type="inferred from homology"/>
<sequence>MKMFSNVFWLMIAIFVTLTINNANSANILCLMGTPSPSHHIWNKSIMRALADRGNNLTILTVEIERSTKNMHFIHMENVYDAIYEYFSGDGNNDLTNKHVYKSITLLYRFYSFVGRQLIGTVGAKQLLDYPIDFKFDAIVHDFTQSQVLLGFVHRFGYPPLISVSPYGMPPYTYAIAQVPSFPSYTPHAIAAFTNQMGFYERVRNWSYYFYDWVYRRFVYMTNENRKAKKLFGEQLPKLESIESMTELVLVNIDFSFDYPQVLPPNVIPVGGLQTKRNETLDQSVDLFLNKSTKGAIYFSLGTILQTSELGDKIQIFLEAIKRLKEYNFIWKLDVADHTSVPSNLLVKEWLPQNRILAHPNTKLFITHGGRLSVQESIWHGVCMLGIPFYLDQQQNMVKVARYGIGEYLDFNTITTELLVESIRNIIESPKYTERMKIRSELFQYQPTHPLDRAIFWIEHTIHNRGTKHLSLTNFELNFFQIYMLDAIALLSLISLVFLFTMKRHIYFGNKKEAEGITTSAVAVTDNVNKTEKIE</sequence>
<dbReference type="GO" id="GO:0008194">
    <property type="term" value="F:UDP-glycosyltransferase activity"/>
    <property type="evidence" value="ECO:0007669"/>
    <property type="project" value="InterPro"/>
</dbReference>
<dbReference type="Proteomes" id="UP001151699">
    <property type="component" value="Chromosome X"/>
</dbReference>
<dbReference type="EMBL" id="WJQU01000003">
    <property type="protein sequence ID" value="KAJ6640323.1"/>
    <property type="molecule type" value="Genomic_DNA"/>
</dbReference>
<dbReference type="Pfam" id="PF00201">
    <property type="entry name" value="UDPGT"/>
    <property type="match status" value="1"/>
</dbReference>
<accession>A0A9Q0S1X3</accession>
<keyword evidence="3" id="KW-0808">Transferase</keyword>
<comment type="similarity">
    <text evidence="1">Belongs to the UDP-glycosyltransferase family.</text>
</comment>
<dbReference type="FunFam" id="3.40.50.2000:FF:000021">
    <property type="entry name" value="UDP-glucuronosyltransferase"/>
    <property type="match status" value="1"/>
</dbReference>
<keyword evidence="4" id="KW-0472">Membrane</keyword>
<evidence type="ECO:0000313" key="7">
    <source>
        <dbReference type="Proteomes" id="UP001151699"/>
    </source>
</evidence>
<reference evidence="6" key="1">
    <citation type="submission" date="2022-07" db="EMBL/GenBank/DDBJ databases">
        <authorList>
            <person name="Trinca V."/>
            <person name="Uliana J.V.C."/>
            <person name="Torres T.T."/>
            <person name="Ward R.J."/>
            <person name="Monesi N."/>
        </authorList>
    </citation>
    <scope>NUCLEOTIDE SEQUENCE</scope>
    <source>
        <strain evidence="6">HSMRA1968</strain>
        <tissue evidence="6">Whole embryos</tissue>
    </source>
</reference>
<evidence type="ECO:0000256" key="2">
    <source>
        <dbReference type="ARBA" id="ARBA00022676"/>
    </source>
</evidence>
<dbReference type="OrthoDB" id="5835829at2759"/>
<evidence type="ECO:0000256" key="5">
    <source>
        <dbReference type="SAM" id="SignalP"/>
    </source>
</evidence>
<feature type="transmembrane region" description="Helical" evidence="4">
    <location>
        <begin position="480"/>
        <end position="502"/>
    </location>
</feature>
<keyword evidence="5" id="KW-0732">Signal</keyword>
<keyword evidence="4" id="KW-0812">Transmembrane</keyword>
<dbReference type="InterPro" id="IPR050271">
    <property type="entry name" value="UDP-glycosyltransferase"/>
</dbReference>
<dbReference type="SUPFAM" id="SSF53756">
    <property type="entry name" value="UDP-Glycosyltransferase/glycogen phosphorylase"/>
    <property type="match status" value="1"/>
</dbReference>
<evidence type="ECO:0000256" key="1">
    <source>
        <dbReference type="ARBA" id="ARBA00009995"/>
    </source>
</evidence>
<protein>
    <submittedName>
        <fullName evidence="6">UDP-glucosyltransferase 2</fullName>
    </submittedName>
</protein>
<keyword evidence="2" id="KW-0328">Glycosyltransferase</keyword>
<keyword evidence="4" id="KW-1133">Transmembrane helix</keyword>
<evidence type="ECO:0000256" key="4">
    <source>
        <dbReference type="SAM" id="Phobius"/>
    </source>
</evidence>
<feature type="signal peptide" evidence="5">
    <location>
        <begin position="1"/>
        <end position="25"/>
    </location>
</feature>
<evidence type="ECO:0000256" key="3">
    <source>
        <dbReference type="ARBA" id="ARBA00022679"/>
    </source>
</evidence>